<name>A0A1E5L466_9FIRM</name>
<sequence>MEKYCEMCKNPFFAAANERICGACKEKDKEEKYLEDVIAYIKDYPNHSVAQVIQDTKVPYDMLQKFIREKKVDLIIDPQYAEQVKREKQRLFNELANAKKSLQSPSDKAQNSSSLKKDNLTYQVLKDRL</sequence>
<protein>
    <recommendedName>
        <fullName evidence="3">Flagellar protein</fullName>
    </recommendedName>
</protein>
<accession>A0A1E5L466</accession>
<keyword evidence="2" id="KW-1185">Reference proteome</keyword>
<proteinExistence type="predicted"/>
<evidence type="ECO:0008006" key="3">
    <source>
        <dbReference type="Google" id="ProtNLM"/>
    </source>
</evidence>
<comment type="caution">
    <text evidence="1">The sequence shown here is derived from an EMBL/GenBank/DDBJ whole genome shotgun (WGS) entry which is preliminary data.</text>
</comment>
<dbReference type="Proteomes" id="UP000095255">
    <property type="component" value="Unassembled WGS sequence"/>
</dbReference>
<dbReference type="EMBL" id="MJAT01000035">
    <property type="protein sequence ID" value="OEH84928.1"/>
    <property type="molecule type" value="Genomic_DNA"/>
</dbReference>
<dbReference type="AlphaFoldDB" id="A0A1E5L466"/>
<organism evidence="1 2">
    <name type="scientific">Desulfuribacillus stibiiarsenatis</name>
    <dbReference type="NCBI Taxonomy" id="1390249"/>
    <lineage>
        <taxon>Bacteria</taxon>
        <taxon>Bacillati</taxon>
        <taxon>Bacillota</taxon>
        <taxon>Desulfuribacillia</taxon>
        <taxon>Desulfuribacillales</taxon>
        <taxon>Desulfuribacillaceae</taxon>
        <taxon>Desulfuribacillus</taxon>
    </lineage>
</organism>
<evidence type="ECO:0000313" key="1">
    <source>
        <dbReference type="EMBL" id="OEH84928.1"/>
    </source>
</evidence>
<dbReference type="OrthoDB" id="1739831at2"/>
<gene>
    <name evidence="1" type="ORF">BHU72_06975</name>
</gene>
<dbReference type="RefSeq" id="WP_069702663.1">
    <property type="nucleotide sequence ID" value="NZ_MJAT01000035.1"/>
</dbReference>
<dbReference type="STRING" id="1390249.BHU72_06975"/>
<evidence type="ECO:0000313" key="2">
    <source>
        <dbReference type="Proteomes" id="UP000095255"/>
    </source>
</evidence>
<reference evidence="1 2" key="1">
    <citation type="submission" date="2016-09" db="EMBL/GenBank/DDBJ databases">
        <title>Desulfuribacillus arsenicus sp. nov., an obligately anaerobic, dissimilatory arsenic- and antimonate-reducing bacterium isolated from anoxic sediments.</title>
        <authorList>
            <person name="Abin C.A."/>
            <person name="Hollibaugh J.T."/>
        </authorList>
    </citation>
    <scope>NUCLEOTIDE SEQUENCE [LARGE SCALE GENOMIC DNA]</scope>
    <source>
        <strain evidence="1 2">MLFW-2</strain>
    </source>
</reference>